<accession>A0A9D5CF42</accession>
<dbReference type="SUPFAM" id="SSF103473">
    <property type="entry name" value="MFS general substrate transporter"/>
    <property type="match status" value="1"/>
</dbReference>
<dbReference type="OrthoDB" id="1732494at2759"/>
<comment type="similarity">
    <text evidence="2">Belongs to the major facilitator superfamily. Sugar transporter (TC 2.A.1.1) family.</text>
</comment>
<dbReference type="GO" id="GO:0022857">
    <property type="term" value="F:transmembrane transporter activity"/>
    <property type="evidence" value="ECO:0007669"/>
    <property type="project" value="InterPro"/>
</dbReference>
<dbReference type="AlphaFoldDB" id="A0A9D5CF42"/>
<evidence type="ECO:0000256" key="6">
    <source>
        <dbReference type="ARBA" id="ARBA00023136"/>
    </source>
</evidence>
<evidence type="ECO:0000256" key="3">
    <source>
        <dbReference type="ARBA" id="ARBA00022597"/>
    </source>
</evidence>
<feature type="transmembrane region" description="Helical" evidence="7">
    <location>
        <begin position="21"/>
        <end position="41"/>
    </location>
</feature>
<evidence type="ECO:0000256" key="1">
    <source>
        <dbReference type="ARBA" id="ARBA00004370"/>
    </source>
</evidence>
<comment type="caution">
    <text evidence="8">The sequence shown here is derived from an EMBL/GenBank/DDBJ whole genome shotgun (WGS) entry which is preliminary data.</text>
</comment>
<protein>
    <recommendedName>
        <fullName evidence="10">Major facilitator superfamily (MFS) profile domain-containing protein</fullName>
    </recommendedName>
</protein>
<evidence type="ECO:0000256" key="2">
    <source>
        <dbReference type="ARBA" id="ARBA00010992"/>
    </source>
</evidence>
<organism evidence="8 9">
    <name type="scientific">Dioscorea zingiberensis</name>
    <dbReference type="NCBI Taxonomy" id="325984"/>
    <lineage>
        <taxon>Eukaryota</taxon>
        <taxon>Viridiplantae</taxon>
        <taxon>Streptophyta</taxon>
        <taxon>Embryophyta</taxon>
        <taxon>Tracheophyta</taxon>
        <taxon>Spermatophyta</taxon>
        <taxon>Magnoliopsida</taxon>
        <taxon>Liliopsida</taxon>
        <taxon>Dioscoreales</taxon>
        <taxon>Dioscoreaceae</taxon>
        <taxon>Dioscorea</taxon>
    </lineage>
</organism>
<evidence type="ECO:0008006" key="10">
    <source>
        <dbReference type="Google" id="ProtNLM"/>
    </source>
</evidence>
<dbReference type="Gene3D" id="1.20.1250.20">
    <property type="entry name" value="MFS general substrate transporter like domains"/>
    <property type="match status" value="1"/>
</dbReference>
<dbReference type="PANTHER" id="PTHR48021:SF21">
    <property type="entry name" value="SUGAR TRANSPORTER ERD6-LIKE 8"/>
    <property type="match status" value="1"/>
</dbReference>
<evidence type="ECO:0000313" key="8">
    <source>
        <dbReference type="EMBL" id="KAJ0972058.1"/>
    </source>
</evidence>
<dbReference type="EMBL" id="JAGGNH010000005">
    <property type="protein sequence ID" value="KAJ0972058.1"/>
    <property type="molecule type" value="Genomic_DNA"/>
</dbReference>
<evidence type="ECO:0000256" key="4">
    <source>
        <dbReference type="ARBA" id="ARBA00022692"/>
    </source>
</evidence>
<feature type="transmembrane region" description="Helical" evidence="7">
    <location>
        <begin position="162"/>
        <end position="184"/>
    </location>
</feature>
<dbReference type="InterPro" id="IPR036259">
    <property type="entry name" value="MFS_trans_sf"/>
</dbReference>
<keyword evidence="3" id="KW-0762">Sugar transport</keyword>
<keyword evidence="5 7" id="KW-1133">Transmembrane helix</keyword>
<keyword evidence="4 7" id="KW-0812">Transmembrane</keyword>
<evidence type="ECO:0000256" key="7">
    <source>
        <dbReference type="SAM" id="Phobius"/>
    </source>
</evidence>
<name>A0A9D5CF42_9LILI</name>
<evidence type="ECO:0000313" key="9">
    <source>
        <dbReference type="Proteomes" id="UP001085076"/>
    </source>
</evidence>
<keyword evidence="9" id="KW-1185">Reference proteome</keyword>
<dbReference type="InterPro" id="IPR050549">
    <property type="entry name" value="MFS_Trehalose_Transporter"/>
</dbReference>
<proteinExistence type="inferred from homology"/>
<comment type="subcellular location">
    <subcellularLocation>
        <location evidence="1">Membrane</location>
    </subcellularLocation>
</comment>
<reference evidence="8" key="1">
    <citation type="submission" date="2021-03" db="EMBL/GenBank/DDBJ databases">
        <authorList>
            <person name="Li Z."/>
            <person name="Yang C."/>
        </authorList>
    </citation>
    <scope>NUCLEOTIDE SEQUENCE</scope>
    <source>
        <strain evidence="8">Dzin_1.0</strain>
        <tissue evidence="8">Leaf</tissue>
    </source>
</reference>
<keyword evidence="6 7" id="KW-0472">Membrane</keyword>
<dbReference type="InterPro" id="IPR005828">
    <property type="entry name" value="MFS_sugar_transport-like"/>
</dbReference>
<gene>
    <name evidence="8" type="ORF">J5N97_020017</name>
</gene>
<evidence type="ECO:0000256" key="5">
    <source>
        <dbReference type="ARBA" id="ARBA00022989"/>
    </source>
</evidence>
<keyword evidence="3" id="KW-0813">Transport</keyword>
<sequence length="189" mass="20814">MRALNSSTQFLLLFGKRLRTVIACKLCLSVVGLLLILGSIGKERGEEMFVKGLASSNNAKEFQVFCIYDTRSLSKVQSENFKLLQKWMAQGVSHGKMVIRLSYEHKSKLFSQPCDAVDGLHGLSIWKKGFSSGNLGTILMGCVQVPITIIGAILMDKSGRRPLLMVSATGTFIGCFLAAVSFYLKELLR</sequence>
<dbReference type="GO" id="GO:0016020">
    <property type="term" value="C:membrane"/>
    <property type="evidence" value="ECO:0007669"/>
    <property type="project" value="UniProtKB-SubCell"/>
</dbReference>
<dbReference type="Pfam" id="PF00083">
    <property type="entry name" value="Sugar_tr"/>
    <property type="match status" value="1"/>
</dbReference>
<dbReference type="Proteomes" id="UP001085076">
    <property type="component" value="Miscellaneous, Linkage group lg05"/>
</dbReference>
<dbReference type="PANTHER" id="PTHR48021">
    <property type="match status" value="1"/>
</dbReference>
<reference evidence="8" key="2">
    <citation type="journal article" date="2022" name="Hortic Res">
        <title>The genome of Dioscorea zingiberensis sheds light on the biosynthesis, origin and evolution of the medicinally important diosgenin saponins.</title>
        <authorList>
            <person name="Li Y."/>
            <person name="Tan C."/>
            <person name="Li Z."/>
            <person name="Guo J."/>
            <person name="Li S."/>
            <person name="Chen X."/>
            <person name="Wang C."/>
            <person name="Dai X."/>
            <person name="Yang H."/>
            <person name="Song W."/>
            <person name="Hou L."/>
            <person name="Xu J."/>
            <person name="Tong Z."/>
            <person name="Xu A."/>
            <person name="Yuan X."/>
            <person name="Wang W."/>
            <person name="Yang Q."/>
            <person name="Chen L."/>
            <person name="Sun Z."/>
            <person name="Wang K."/>
            <person name="Pan B."/>
            <person name="Chen J."/>
            <person name="Bao Y."/>
            <person name="Liu F."/>
            <person name="Qi X."/>
            <person name="Gang D.R."/>
            <person name="Wen J."/>
            <person name="Li J."/>
        </authorList>
    </citation>
    <scope>NUCLEOTIDE SEQUENCE</scope>
    <source>
        <strain evidence="8">Dzin_1.0</strain>
    </source>
</reference>
<feature type="transmembrane region" description="Helical" evidence="7">
    <location>
        <begin position="135"/>
        <end position="155"/>
    </location>
</feature>